<feature type="chain" id="PRO_5028869456" description="SGNH hydrolase-type esterase domain-containing protein" evidence="2">
    <location>
        <begin position="39"/>
        <end position="475"/>
    </location>
</feature>
<sequence length="475" mass="49821">MSTTRTRPWWSARRARIGLGVATALAASVVAFPPAAMATGPAGGDADTSAPGGDDGTWVTAWSASPQGPSTLGQFGAETLSGTNQLGAVQDLVPPPTTFSDETIRQVMYLHHGGSAVRVQLANDFGQGDTTFPSVTVGRRAGDSGADVEGDALPVTFGGQRSVTIPQGERVLSDPVPLTTEALDHLVVSMYVPAGQGAATVHGNAMQTFFVAAGDRTDDVDDSGYAERGIVLDRFTSTLTTAVYYATGIQVEGDEGDRTIVALGDSITDGFLSDGNTDGRYPDVLARRLHADPDTANLSVTSQAISGGRVTGDGIGPSTLDRLDVDLDQPNLGGVILLQGINDIGTAILQGPSVSAGELIAAYREIADRVHARGVPIYIGTLTPAGNLARPAPYGVYSTPENVAKRNQVTEWIRTEGAQVFDGVIDFDRVIRDPLIPDWIALQYDALDNLHPNQAGYREMADSIPQEYLDEMAAG</sequence>
<dbReference type="Gene3D" id="3.40.50.1110">
    <property type="entry name" value="SGNH hydrolase"/>
    <property type="match status" value="1"/>
</dbReference>
<dbReference type="PANTHER" id="PTHR43784:SF2">
    <property type="entry name" value="GDSL-LIKE LIPASE_ACYLHYDROLASE, PUTATIVE (AFU_ORTHOLOGUE AFUA_2G00820)-RELATED"/>
    <property type="match status" value="1"/>
</dbReference>
<dbReference type="InterPro" id="IPR053140">
    <property type="entry name" value="GDSL_Rv0518-like"/>
</dbReference>
<dbReference type="InterPro" id="IPR013830">
    <property type="entry name" value="SGNH_hydro"/>
</dbReference>
<evidence type="ECO:0000256" key="2">
    <source>
        <dbReference type="SAM" id="SignalP"/>
    </source>
</evidence>
<feature type="signal peptide" evidence="2">
    <location>
        <begin position="1"/>
        <end position="38"/>
    </location>
</feature>
<dbReference type="SUPFAM" id="SSF52266">
    <property type="entry name" value="SGNH hydrolase"/>
    <property type="match status" value="1"/>
</dbReference>
<evidence type="ECO:0000259" key="3">
    <source>
        <dbReference type="Pfam" id="PF13472"/>
    </source>
</evidence>
<feature type="compositionally biased region" description="Polar residues" evidence="1">
    <location>
        <begin position="60"/>
        <end position="70"/>
    </location>
</feature>
<proteinExistence type="predicted"/>
<dbReference type="InterPro" id="IPR036514">
    <property type="entry name" value="SGNH_hydro_sf"/>
</dbReference>
<dbReference type="PANTHER" id="PTHR43784">
    <property type="entry name" value="GDSL-LIKE LIPASE/ACYLHYDROLASE, PUTATIVE (AFU_ORTHOLOGUE AFUA_2G00820)-RELATED"/>
    <property type="match status" value="1"/>
</dbReference>
<evidence type="ECO:0000313" key="4">
    <source>
        <dbReference type="EMBL" id="QNG54249.1"/>
    </source>
</evidence>
<gene>
    <name evidence="4" type="ORF">H6H00_10320</name>
</gene>
<organism evidence="4 5">
    <name type="scientific">Pseudonocardia petroleophila</name>
    <dbReference type="NCBI Taxonomy" id="37331"/>
    <lineage>
        <taxon>Bacteria</taxon>
        <taxon>Bacillati</taxon>
        <taxon>Actinomycetota</taxon>
        <taxon>Actinomycetes</taxon>
        <taxon>Pseudonocardiales</taxon>
        <taxon>Pseudonocardiaceae</taxon>
        <taxon>Pseudonocardia</taxon>
    </lineage>
</organism>
<dbReference type="KEGG" id="ppel:H6H00_10320"/>
<accession>A0A7G7MN88</accession>
<dbReference type="RefSeq" id="WP_185721071.1">
    <property type="nucleotide sequence ID" value="NZ_BAAAWI010000001.1"/>
</dbReference>
<feature type="domain" description="SGNH hydrolase-type esterase" evidence="3">
    <location>
        <begin position="262"/>
        <end position="458"/>
    </location>
</feature>
<protein>
    <recommendedName>
        <fullName evidence="3">SGNH hydrolase-type esterase domain-containing protein</fullName>
    </recommendedName>
</protein>
<dbReference type="Pfam" id="PF13472">
    <property type="entry name" value="Lipase_GDSL_2"/>
    <property type="match status" value="1"/>
</dbReference>
<keyword evidence="5" id="KW-1185">Reference proteome</keyword>
<reference evidence="4 5" key="1">
    <citation type="submission" date="2020-08" db="EMBL/GenBank/DDBJ databases">
        <authorList>
            <person name="Mo P."/>
        </authorList>
    </citation>
    <scope>NUCLEOTIDE SEQUENCE [LARGE SCALE GENOMIC DNA]</scope>
    <source>
        <strain evidence="4 5">CGMCC 4.1532</strain>
    </source>
</reference>
<dbReference type="AlphaFoldDB" id="A0A7G7MN88"/>
<feature type="compositionally biased region" description="Low complexity" evidence="1">
    <location>
        <begin position="40"/>
        <end position="52"/>
    </location>
</feature>
<name>A0A7G7MN88_9PSEU</name>
<dbReference type="Proteomes" id="UP000515728">
    <property type="component" value="Chromosome"/>
</dbReference>
<evidence type="ECO:0000313" key="5">
    <source>
        <dbReference type="Proteomes" id="UP000515728"/>
    </source>
</evidence>
<feature type="region of interest" description="Disordered" evidence="1">
    <location>
        <begin position="40"/>
        <end position="70"/>
    </location>
</feature>
<evidence type="ECO:0000256" key="1">
    <source>
        <dbReference type="SAM" id="MobiDB-lite"/>
    </source>
</evidence>
<keyword evidence="2" id="KW-0732">Signal</keyword>
<dbReference type="EMBL" id="CP060131">
    <property type="protein sequence ID" value="QNG54249.1"/>
    <property type="molecule type" value="Genomic_DNA"/>
</dbReference>